<proteinExistence type="predicted"/>
<dbReference type="STRING" id="1232683.ADIMK_0004"/>
<gene>
    <name evidence="6" type="ORF">ADIMK_0004</name>
</gene>
<evidence type="ECO:0000256" key="1">
    <source>
        <dbReference type="ARBA" id="ARBA00004871"/>
    </source>
</evidence>
<dbReference type="InterPro" id="IPR013708">
    <property type="entry name" value="Shikimate_DH-bd_N"/>
</dbReference>
<evidence type="ECO:0000313" key="6">
    <source>
        <dbReference type="EMBL" id="KEA65692.1"/>
    </source>
</evidence>
<dbReference type="NCBIfam" id="NF009201">
    <property type="entry name" value="PRK12549.1"/>
    <property type="match status" value="1"/>
</dbReference>
<dbReference type="InterPro" id="IPR022893">
    <property type="entry name" value="Shikimate_DH_fam"/>
</dbReference>
<dbReference type="eggNOG" id="COG0169">
    <property type="taxonomic scope" value="Bacteria"/>
</dbReference>
<dbReference type="GO" id="GO:0009073">
    <property type="term" value="P:aromatic amino acid family biosynthetic process"/>
    <property type="evidence" value="ECO:0007669"/>
    <property type="project" value="UniProtKB-KW"/>
</dbReference>
<evidence type="ECO:0000259" key="5">
    <source>
        <dbReference type="Pfam" id="PF08501"/>
    </source>
</evidence>
<comment type="pathway">
    <text evidence="1">Metabolic intermediate biosynthesis; chorismate biosynthesis; chorismate from D-erythrose 4-phosphate and phosphoenolpyruvate: step 4/7.</text>
</comment>
<dbReference type="InterPro" id="IPR046346">
    <property type="entry name" value="Aminoacid_DH-like_N_sf"/>
</dbReference>
<feature type="domain" description="Shikimate dehydrogenase substrate binding N-terminal" evidence="5">
    <location>
        <begin position="18"/>
        <end position="103"/>
    </location>
</feature>
<dbReference type="PANTHER" id="PTHR21089">
    <property type="entry name" value="SHIKIMATE DEHYDROGENASE"/>
    <property type="match status" value="1"/>
</dbReference>
<dbReference type="SUPFAM" id="SSF51735">
    <property type="entry name" value="NAD(P)-binding Rossmann-fold domains"/>
    <property type="match status" value="1"/>
</dbReference>
<dbReference type="AlphaFoldDB" id="A0A081G4I7"/>
<keyword evidence="4" id="KW-0057">Aromatic amino acid biosynthesis</keyword>
<comment type="caution">
    <text evidence="6">The sequence shown here is derived from an EMBL/GenBank/DDBJ whole genome shotgun (WGS) entry which is preliminary data.</text>
</comment>
<dbReference type="GO" id="GO:0005829">
    <property type="term" value="C:cytosol"/>
    <property type="evidence" value="ECO:0007669"/>
    <property type="project" value="TreeGrafter"/>
</dbReference>
<reference evidence="6 7" key="1">
    <citation type="submission" date="2014-04" db="EMBL/GenBank/DDBJ databases">
        <title>Marinobacterium kochiensis sp. nov., isolated from sediment sample collected from Kochi backwaters in Kerala, India.</title>
        <authorList>
            <person name="Singh A."/>
            <person name="Pinnaka A.K."/>
        </authorList>
    </citation>
    <scope>NUCLEOTIDE SEQUENCE [LARGE SCALE GENOMIC DNA]</scope>
    <source>
        <strain evidence="6 7">AK27</strain>
    </source>
</reference>
<dbReference type="GO" id="GO:0050661">
    <property type="term" value="F:NADP binding"/>
    <property type="evidence" value="ECO:0007669"/>
    <property type="project" value="TreeGrafter"/>
</dbReference>
<dbReference type="Pfam" id="PF08501">
    <property type="entry name" value="Shikimate_dh_N"/>
    <property type="match status" value="1"/>
</dbReference>
<evidence type="ECO:0000256" key="3">
    <source>
        <dbReference type="ARBA" id="ARBA00023002"/>
    </source>
</evidence>
<dbReference type="EMBL" id="JMQN01000004">
    <property type="protein sequence ID" value="KEA65692.1"/>
    <property type="molecule type" value="Genomic_DNA"/>
</dbReference>
<accession>A0A081G4I7</accession>
<dbReference type="SUPFAM" id="SSF53223">
    <property type="entry name" value="Aminoacid dehydrogenase-like, N-terminal domain"/>
    <property type="match status" value="1"/>
</dbReference>
<dbReference type="Gene3D" id="3.40.50.10860">
    <property type="entry name" value="Leucine Dehydrogenase, chain A, domain 1"/>
    <property type="match status" value="1"/>
</dbReference>
<keyword evidence="4" id="KW-0028">Amino-acid biosynthesis</keyword>
<dbReference type="CDD" id="cd01065">
    <property type="entry name" value="NAD_bind_Shikimate_DH"/>
    <property type="match status" value="1"/>
</dbReference>
<evidence type="ECO:0000313" key="7">
    <source>
        <dbReference type="Proteomes" id="UP000028252"/>
    </source>
</evidence>
<dbReference type="Proteomes" id="UP000028252">
    <property type="component" value="Unassembled WGS sequence"/>
</dbReference>
<dbReference type="RefSeq" id="WP_231516963.1">
    <property type="nucleotide sequence ID" value="NZ_JMQN01000004.1"/>
</dbReference>
<name>A0A081G4I7_9GAMM</name>
<keyword evidence="7" id="KW-1185">Reference proteome</keyword>
<organism evidence="6 7">
    <name type="scientific">Marinobacterium lacunae</name>
    <dbReference type="NCBI Taxonomy" id="1232683"/>
    <lineage>
        <taxon>Bacteria</taxon>
        <taxon>Pseudomonadati</taxon>
        <taxon>Pseudomonadota</taxon>
        <taxon>Gammaproteobacteria</taxon>
        <taxon>Oceanospirillales</taxon>
        <taxon>Oceanospirillaceae</taxon>
        <taxon>Marinobacterium</taxon>
    </lineage>
</organism>
<dbReference type="EC" id="1.1.1.25" evidence="6"/>
<dbReference type="PANTHER" id="PTHR21089:SF1">
    <property type="entry name" value="BIFUNCTIONAL 3-DEHYDROQUINATE DEHYDRATASE_SHIKIMATE DEHYDROGENASE, CHLOROPLASTIC"/>
    <property type="match status" value="1"/>
</dbReference>
<dbReference type="Gene3D" id="3.40.50.720">
    <property type="entry name" value="NAD(P)-binding Rossmann-like Domain"/>
    <property type="match status" value="1"/>
</dbReference>
<evidence type="ECO:0000256" key="4">
    <source>
        <dbReference type="ARBA" id="ARBA00023141"/>
    </source>
</evidence>
<keyword evidence="3 6" id="KW-0560">Oxidoreductase</keyword>
<sequence>MQTTLQPEVLNTMIKLGLIGRSIAKSSSPALHELLGELNGLQIHYQLHEPRDSSPSAFIDTLQQLRDEGYRGCNVTYPFKQVALAHASITRADAQLVGSTNTLLLKDGVMAANTDYTGFIRGYRSRFGETPAGKVLLLGAGGVGRAVAFGLFEVGATEVIVFDLNADNARSLADAINSEGFTASVATADSLADAARSTQGLVNCTPVGHYKTPGIPLPASLFGGQEWAFDAVYTPLDTEFLTEAHRHGLALMSGFDLFIYQGIDAFEIFTDVKVDAEKALAAFQQQYALHSNLESLQR</sequence>
<dbReference type="GO" id="GO:0004764">
    <property type="term" value="F:shikimate 3-dehydrogenase (NADP+) activity"/>
    <property type="evidence" value="ECO:0007669"/>
    <property type="project" value="UniProtKB-EC"/>
</dbReference>
<evidence type="ECO:0000256" key="2">
    <source>
        <dbReference type="ARBA" id="ARBA00022857"/>
    </source>
</evidence>
<dbReference type="GO" id="GO:0019632">
    <property type="term" value="P:shikimate metabolic process"/>
    <property type="evidence" value="ECO:0007669"/>
    <property type="project" value="TreeGrafter"/>
</dbReference>
<protein>
    <submittedName>
        <fullName evidence="6">Quinate/shikimate 5-dehydrogenase I delta</fullName>
        <ecNumber evidence="6">1.1.1.25</ecNumber>
    </submittedName>
</protein>
<dbReference type="GO" id="GO:0009423">
    <property type="term" value="P:chorismate biosynthetic process"/>
    <property type="evidence" value="ECO:0007669"/>
    <property type="project" value="TreeGrafter"/>
</dbReference>
<dbReference type="InterPro" id="IPR036291">
    <property type="entry name" value="NAD(P)-bd_dom_sf"/>
</dbReference>
<keyword evidence="2" id="KW-0521">NADP</keyword>
<dbReference type="PATRIC" id="fig|1232683.4.peg.4"/>